<evidence type="ECO:0000256" key="1">
    <source>
        <dbReference type="ARBA" id="ARBA00009995"/>
    </source>
</evidence>
<reference evidence="5" key="1">
    <citation type="journal article" date="2023" name="G3 (Bethesda)">
        <title>Whole genome assemblies of Zophobas morio and Tenebrio molitor.</title>
        <authorList>
            <person name="Kaur S."/>
            <person name="Stinson S.A."/>
            <person name="diCenzo G.C."/>
        </authorList>
    </citation>
    <scope>NUCLEOTIDE SEQUENCE</scope>
    <source>
        <strain evidence="5">QUZm001</strain>
    </source>
</reference>
<proteinExistence type="inferred from homology"/>
<dbReference type="InterPro" id="IPR002213">
    <property type="entry name" value="UDP_glucos_trans"/>
</dbReference>
<dbReference type="Proteomes" id="UP001168821">
    <property type="component" value="Unassembled WGS sequence"/>
</dbReference>
<accession>A0AA38HPV2</accession>
<dbReference type="InterPro" id="IPR035595">
    <property type="entry name" value="UDP_glycos_trans_CS"/>
</dbReference>
<dbReference type="InterPro" id="IPR050271">
    <property type="entry name" value="UDP-glycosyltransferase"/>
</dbReference>
<organism evidence="5 6">
    <name type="scientific">Zophobas morio</name>
    <dbReference type="NCBI Taxonomy" id="2755281"/>
    <lineage>
        <taxon>Eukaryota</taxon>
        <taxon>Metazoa</taxon>
        <taxon>Ecdysozoa</taxon>
        <taxon>Arthropoda</taxon>
        <taxon>Hexapoda</taxon>
        <taxon>Insecta</taxon>
        <taxon>Pterygota</taxon>
        <taxon>Neoptera</taxon>
        <taxon>Endopterygota</taxon>
        <taxon>Coleoptera</taxon>
        <taxon>Polyphaga</taxon>
        <taxon>Cucujiformia</taxon>
        <taxon>Tenebrionidae</taxon>
        <taxon>Zophobas</taxon>
    </lineage>
</organism>
<comment type="caution">
    <text evidence="5">The sequence shown here is derived from an EMBL/GenBank/DDBJ whole genome shotgun (WGS) entry which is preliminary data.</text>
</comment>
<keyword evidence="2 4" id="KW-0328">Glycosyltransferase</keyword>
<evidence type="ECO:0000256" key="2">
    <source>
        <dbReference type="ARBA" id="ARBA00022676"/>
    </source>
</evidence>
<sequence>MYLVSVVLLLQSVSILCSNILGVFIFPSISHQSVFQSIWKELSLKGHNVTVVTPNPLNDPTLTNLTEISISFTYNFLKQSKIQKLFSKDGNIFHNYDATTRFMDIVIEAELNSTGFKELIADQSRCFDLILVEFFHPIVYALGGRFEAPVIGVSAFGIISVTHNIIGNPRHPVLYPDLLFGFYNIESSVWKKIKSVLWNLYLEYYHHVIWVPREYRVAKKYFGENLPYLGKLETGQSMFFLNVNPLLYPSRPNVPAIVEMGQMHMKPVQPLPQDLQQILDEATEGVIYVSLGSNIKSVNLDEKLRNTIIEALSELPYKVLWKWESENLPGRPKNVVTRDWFPQQDILAHRNIRAFVTQGGLQSIEEAVSRGVPLIGMPFMGDQPSNVQKIVDTGIGLGVDPSTVSKDELRQCIVSVAQNHKYKKRIEKSRKLLYDKPMTGLEKAVWWVEYVIRHKGAKHLRSPTADFSYFDYFLVEVVLIAFDYVKKFDFVGLTETWILERDWNKLKDVLPKEFQWKLQEAKKEKRKGIAKGGIITGVKKDIKEIDERTIEMEGMVERKLTVNKKRWRICTIYSRGMRITKQEIQKKLKSPKKNFYC</sequence>
<protein>
    <recommendedName>
        <fullName evidence="7">UDP-glucuronosyltransferase</fullName>
    </recommendedName>
</protein>
<evidence type="ECO:0000256" key="4">
    <source>
        <dbReference type="RuleBase" id="RU003718"/>
    </source>
</evidence>
<evidence type="ECO:0000256" key="3">
    <source>
        <dbReference type="ARBA" id="ARBA00022679"/>
    </source>
</evidence>
<evidence type="ECO:0000313" key="5">
    <source>
        <dbReference type="EMBL" id="KAJ3641658.1"/>
    </source>
</evidence>
<dbReference type="CDD" id="cd03784">
    <property type="entry name" value="GT1_Gtf-like"/>
    <property type="match status" value="1"/>
</dbReference>
<dbReference type="Gene3D" id="3.40.50.2000">
    <property type="entry name" value="Glycogen Phosphorylase B"/>
    <property type="match status" value="1"/>
</dbReference>
<dbReference type="FunFam" id="3.40.50.2000:FF:000050">
    <property type="entry name" value="UDP-glucuronosyltransferase"/>
    <property type="match status" value="1"/>
</dbReference>
<dbReference type="SUPFAM" id="SSF53756">
    <property type="entry name" value="UDP-Glycosyltransferase/glycogen phosphorylase"/>
    <property type="match status" value="1"/>
</dbReference>
<dbReference type="GO" id="GO:0008194">
    <property type="term" value="F:UDP-glycosyltransferase activity"/>
    <property type="evidence" value="ECO:0007669"/>
    <property type="project" value="InterPro"/>
</dbReference>
<evidence type="ECO:0000313" key="6">
    <source>
        <dbReference type="Proteomes" id="UP001168821"/>
    </source>
</evidence>
<dbReference type="Pfam" id="PF00201">
    <property type="entry name" value="UDPGT"/>
    <property type="match status" value="1"/>
</dbReference>
<dbReference type="PANTHER" id="PTHR48043:SF159">
    <property type="entry name" value="EG:EG0003.4 PROTEIN-RELATED"/>
    <property type="match status" value="1"/>
</dbReference>
<dbReference type="EMBL" id="JALNTZ010000009">
    <property type="protein sequence ID" value="KAJ3641658.1"/>
    <property type="molecule type" value="Genomic_DNA"/>
</dbReference>
<keyword evidence="6" id="KW-1185">Reference proteome</keyword>
<dbReference type="PROSITE" id="PS00375">
    <property type="entry name" value="UDPGT"/>
    <property type="match status" value="1"/>
</dbReference>
<gene>
    <name evidence="5" type="ORF">Zmor_028146</name>
</gene>
<dbReference type="AlphaFoldDB" id="A0AA38HPV2"/>
<dbReference type="PANTHER" id="PTHR48043">
    <property type="entry name" value="EG:EG0003.4 PROTEIN-RELATED"/>
    <property type="match status" value="1"/>
</dbReference>
<evidence type="ECO:0008006" key="7">
    <source>
        <dbReference type="Google" id="ProtNLM"/>
    </source>
</evidence>
<keyword evidence="3 4" id="KW-0808">Transferase</keyword>
<name>A0AA38HPV2_9CUCU</name>
<comment type="similarity">
    <text evidence="1 4">Belongs to the UDP-glycosyltransferase family.</text>
</comment>